<accession>A0A9Q0M7F8</accession>
<organism evidence="1 2">
    <name type="scientific">Blomia tropicalis</name>
    <name type="common">Mite</name>
    <dbReference type="NCBI Taxonomy" id="40697"/>
    <lineage>
        <taxon>Eukaryota</taxon>
        <taxon>Metazoa</taxon>
        <taxon>Ecdysozoa</taxon>
        <taxon>Arthropoda</taxon>
        <taxon>Chelicerata</taxon>
        <taxon>Arachnida</taxon>
        <taxon>Acari</taxon>
        <taxon>Acariformes</taxon>
        <taxon>Sarcoptiformes</taxon>
        <taxon>Astigmata</taxon>
        <taxon>Glycyphagoidea</taxon>
        <taxon>Echimyopodidae</taxon>
        <taxon>Blomia</taxon>
    </lineage>
</organism>
<keyword evidence="2" id="KW-1185">Reference proteome</keyword>
<proteinExistence type="predicted"/>
<reference evidence="1" key="1">
    <citation type="submission" date="2022-12" db="EMBL/GenBank/DDBJ databases">
        <title>Genome assemblies of Blomia tropicalis.</title>
        <authorList>
            <person name="Cui Y."/>
        </authorList>
    </citation>
    <scope>NUCLEOTIDE SEQUENCE</scope>
    <source>
        <tissue evidence="1">Adult mites</tissue>
    </source>
</reference>
<dbReference type="EMBL" id="JAPWDV010000002">
    <property type="protein sequence ID" value="KAJ6218897.1"/>
    <property type="molecule type" value="Genomic_DNA"/>
</dbReference>
<evidence type="ECO:0000313" key="1">
    <source>
        <dbReference type="EMBL" id="KAJ6218897.1"/>
    </source>
</evidence>
<dbReference type="AlphaFoldDB" id="A0A9Q0M7F8"/>
<comment type="caution">
    <text evidence="1">The sequence shown here is derived from an EMBL/GenBank/DDBJ whole genome shotgun (WGS) entry which is preliminary data.</text>
</comment>
<gene>
    <name evidence="1" type="ORF">RDWZM_004709</name>
</gene>
<dbReference type="Proteomes" id="UP001142055">
    <property type="component" value="Chromosome 2"/>
</dbReference>
<sequence>MNSSITSTESQKGPHFTSLNNIYNSMIKVVSSNWIDALNHSKRSDLKLTFKDRLKRIPSSGVKLLTRHNQANPKSIGNVKRCRSPALLPQHPNKVPIADLPPTKPPSKIASFYPTMKDTNATGHNNNGTVINESSKQMNNDDIFTSMYGQKFTNKYN</sequence>
<protein>
    <submittedName>
        <fullName evidence="1">Uncharacterized protein</fullName>
    </submittedName>
</protein>
<evidence type="ECO:0000313" key="2">
    <source>
        <dbReference type="Proteomes" id="UP001142055"/>
    </source>
</evidence>
<name>A0A9Q0M7F8_BLOTA</name>